<dbReference type="PANTHER" id="PTHR12763:SF28">
    <property type="entry name" value="GEO10507P1-RELATED"/>
    <property type="match status" value="1"/>
</dbReference>
<dbReference type="EMBL" id="LZTJ01000003">
    <property type="protein sequence ID" value="OBP79633.1"/>
    <property type="molecule type" value="Genomic_DNA"/>
</dbReference>
<evidence type="ECO:0000256" key="1">
    <source>
        <dbReference type="ARBA" id="ARBA00004167"/>
    </source>
</evidence>
<comment type="similarity">
    <text evidence="5">Belongs to the TIM14 family.</text>
</comment>
<dbReference type="CDD" id="cd06257">
    <property type="entry name" value="DnaJ"/>
    <property type="match status" value="1"/>
</dbReference>
<dbReference type="SMART" id="SM00271">
    <property type="entry name" value="DnaJ"/>
    <property type="match status" value="1"/>
</dbReference>
<dbReference type="AlphaFoldDB" id="A0A1A5HYQ6"/>
<accession>A0A1A5HYQ6</accession>
<evidence type="ECO:0000256" key="5">
    <source>
        <dbReference type="ARBA" id="ARBA00038105"/>
    </source>
</evidence>
<evidence type="ECO:0000256" key="2">
    <source>
        <dbReference type="ARBA" id="ARBA00022692"/>
    </source>
</evidence>
<evidence type="ECO:0000256" key="6">
    <source>
        <dbReference type="SAM" id="Phobius"/>
    </source>
</evidence>
<evidence type="ECO:0000313" key="8">
    <source>
        <dbReference type="EMBL" id="OBP79633.1"/>
    </source>
</evidence>
<keyword evidence="3 6" id="KW-1133">Transmembrane helix</keyword>
<evidence type="ECO:0000313" key="9">
    <source>
        <dbReference type="Proteomes" id="UP000093748"/>
    </source>
</evidence>
<comment type="caution">
    <text evidence="8">The sequence shown here is derived from an EMBL/GenBank/DDBJ whole genome shotgun (WGS) entry which is preliminary data.</text>
</comment>
<keyword evidence="4 6" id="KW-0472">Membrane</keyword>
<feature type="domain" description="J" evidence="7">
    <location>
        <begin position="180"/>
        <end position="233"/>
    </location>
</feature>
<dbReference type="PROSITE" id="PS50076">
    <property type="entry name" value="DNAJ_2"/>
    <property type="match status" value="1"/>
</dbReference>
<dbReference type="Proteomes" id="UP000093748">
    <property type="component" value="Unassembled WGS sequence"/>
</dbReference>
<evidence type="ECO:0000259" key="7">
    <source>
        <dbReference type="PROSITE" id="PS50076"/>
    </source>
</evidence>
<reference evidence="9" key="1">
    <citation type="submission" date="2016-06" db="EMBL/GenBank/DDBJ databases">
        <title>NZP2037 Pacbio-Illumina hybrid assembly.</title>
        <authorList>
            <person name="Ramsay J.P."/>
        </authorList>
    </citation>
    <scope>NUCLEOTIDE SEQUENCE [LARGE SCALE GENOMIC DNA]</scope>
    <source>
        <strain evidence="9">R7ANS::ICEMlSym2042</strain>
    </source>
</reference>
<gene>
    <name evidence="8" type="ORF">BAE39_28105</name>
</gene>
<dbReference type="GO" id="GO:0016020">
    <property type="term" value="C:membrane"/>
    <property type="evidence" value="ECO:0007669"/>
    <property type="project" value="UniProtKB-SubCell"/>
</dbReference>
<feature type="transmembrane region" description="Helical" evidence="6">
    <location>
        <begin position="37"/>
        <end position="70"/>
    </location>
</feature>
<dbReference type="RefSeq" id="WP_010909568.1">
    <property type="nucleotide sequence ID" value="NZ_LZTH01000044.1"/>
</dbReference>
<dbReference type="OrthoDB" id="9811070at2"/>
<proteinExistence type="inferred from homology"/>
<dbReference type="GeneID" id="66683967"/>
<dbReference type="SUPFAM" id="SSF46565">
    <property type="entry name" value="Chaperone J-domain"/>
    <property type="match status" value="1"/>
</dbReference>
<protein>
    <submittedName>
        <fullName evidence="8">Molecular chaperone DnaJ</fullName>
    </submittedName>
</protein>
<name>A0A1A5HYQ6_RHILI</name>
<dbReference type="Pfam" id="PF00226">
    <property type="entry name" value="DnaJ"/>
    <property type="match status" value="1"/>
</dbReference>
<dbReference type="PANTHER" id="PTHR12763">
    <property type="match status" value="1"/>
</dbReference>
<sequence length="233" mass="24529">MLGAIIGLVALLLVLLGVASAFLRADPARLATGMRTLGPILLALVGAAVLLVGRSGIGGVMLFVAIGWYAATRANRPDVKPVPGKRSTVRTAALEMELDHDTGGLEGLVLAGRHDGKMLGAMGLAELQHLYRELSGDAESRQLLETYLDGRFPVWRKNTETNGGEGLGVAPGPGAMTKEEAYKVLGLEAGAAAADVRKAHRRLMQRLHPDVGGTSFLAARINEAKDVLLSNHN</sequence>
<organism evidence="8 9">
    <name type="scientific">Rhizobium loti</name>
    <name type="common">Mesorhizobium loti</name>
    <dbReference type="NCBI Taxonomy" id="381"/>
    <lineage>
        <taxon>Bacteria</taxon>
        <taxon>Pseudomonadati</taxon>
        <taxon>Pseudomonadota</taxon>
        <taxon>Alphaproteobacteria</taxon>
        <taxon>Hyphomicrobiales</taxon>
        <taxon>Phyllobacteriaceae</taxon>
        <taxon>Mesorhizobium</taxon>
    </lineage>
</organism>
<evidence type="ECO:0000256" key="4">
    <source>
        <dbReference type="ARBA" id="ARBA00023136"/>
    </source>
</evidence>
<dbReference type="FunFam" id="1.10.287.110:FF:000001">
    <property type="entry name" value="Import inner membrane translocase subunit tim14"/>
    <property type="match status" value="1"/>
</dbReference>
<evidence type="ECO:0000256" key="3">
    <source>
        <dbReference type="ARBA" id="ARBA00022989"/>
    </source>
</evidence>
<dbReference type="InterPro" id="IPR001623">
    <property type="entry name" value="DnaJ_domain"/>
</dbReference>
<comment type="subcellular location">
    <subcellularLocation>
        <location evidence="1">Membrane</location>
        <topology evidence="1">Single-pass membrane protein</topology>
    </subcellularLocation>
</comment>
<dbReference type="InterPro" id="IPR036869">
    <property type="entry name" value="J_dom_sf"/>
</dbReference>
<keyword evidence="2 6" id="KW-0812">Transmembrane</keyword>
<dbReference type="Gene3D" id="1.10.287.110">
    <property type="entry name" value="DnaJ domain"/>
    <property type="match status" value="1"/>
</dbReference>